<sequence>MAGRKSKMKDMLKLSHEYLHKQGYIKNGEVIPSVAGLALYANCSRSSLYNYASSSEEFKDMLELIKARQEVELINKGLKGEFNASIAKLMLANHGYSEKQSIDHQSSDGSMSPQAKEDAILDAIKAKYVNKPEISRTAKRA</sequence>
<dbReference type="EMBL" id="NARP01000004">
    <property type="protein sequence ID" value="OTQ01199.1"/>
    <property type="molecule type" value="Genomic_DNA"/>
</dbReference>
<dbReference type="RefSeq" id="WP_086300567.1">
    <property type="nucleotide sequence ID" value="NZ_MZNE01000077.1"/>
</dbReference>
<evidence type="ECO:0000313" key="1">
    <source>
        <dbReference type="EMBL" id="OTQ01199.1"/>
    </source>
</evidence>
<dbReference type="Gene3D" id="1.10.132.80">
    <property type="match status" value="1"/>
</dbReference>
<proteinExistence type="predicted"/>
<evidence type="ECO:0000313" key="3">
    <source>
        <dbReference type="Proteomes" id="UP000194800"/>
    </source>
</evidence>
<dbReference type="AlphaFoldDB" id="A0A242NKU9"/>
<reference evidence="3 4" key="1">
    <citation type="submission" date="2017-03" db="EMBL/GenBank/DDBJ databases">
        <title>Comparative genomics of honeybee gut symbionts reveal geographically distinct and subgroup specific antibiotic resistance.</title>
        <authorList>
            <person name="Ludvigsen J."/>
            <person name="Porcellato D."/>
            <person name="Labee-Lund T.M."/>
            <person name="Amdam G.V."/>
            <person name="Rudi K."/>
        </authorList>
    </citation>
    <scope>NUCLEOTIDE SEQUENCE [LARGE SCALE GENOMIC DNA]</scope>
    <source>
        <strain evidence="1 4">A-7-12</strain>
        <strain evidence="2 3">A-9-12</strain>
    </source>
</reference>
<evidence type="ECO:0000313" key="4">
    <source>
        <dbReference type="Proteomes" id="UP000194977"/>
    </source>
</evidence>
<keyword evidence="3" id="KW-1185">Reference proteome</keyword>
<name>A0A242NKU9_9GAMM</name>
<dbReference type="Proteomes" id="UP000194800">
    <property type="component" value="Unassembled WGS sequence"/>
</dbReference>
<dbReference type="Proteomes" id="UP000194977">
    <property type="component" value="Unassembled WGS sequence"/>
</dbReference>
<accession>A0A242NKU9</accession>
<protein>
    <submittedName>
        <fullName evidence="1">Uncharacterized protein</fullName>
    </submittedName>
</protein>
<evidence type="ECO:0000313" key="2">
    <source>
        <dbReference type="EMBL" id="OTQ10045.1"/>
    </source>
</evidence>
<dbReference type="InterPro" id="IPR032066">
    <property type="entry name" value="GP3_package"/>
</dbReference>
<dbReference type="Pfam" id="PF16677">
    <property type="entry name" value="GP3_package"/>
    <property type="match status" value="1"/>
</dbReference>
<gene>
    <name evidence="2" type="ORF">B6C91_07020</name>
    <name evidence="1" type="ORF">B6D08_02055</name>
</gene>
<dbReference type="OrthoDB" id="6464700at2"/>
<comment type="caution">
    <text evidence="1">The sequence shown here is derived from an EMBL/GenBank/DDBJ whole genome shotgun (WGS) entry which is preliminary data.</text>
</comment>
<organism evidence="1 4">
    <name type="scientific">Gilliamella apicola</name>
    <dbReference type="NCBI Taxonomy" id="1196095"/>
    <lineage>
        <taxon>Bacteria</taxon>
        <taxon>Pseudomonadati</taxon>
        <taxon>Pseudomonadota</taxon>
        <taxon>Gammaproteobacteria</taxon>
        <taxon>Orbales</taxon>
        <taxon>Orbaceae</taxon>
        <taxon>Gilliamella</taxon>
    </lineage>
</organism>
<dbReference type="EMBL" id="NART01000025">
    <property type="protein sequence ID" value="OTQ10045.1"/>
    <property type="molecule type" value="Genomic_DNA"/>
</dbReference>